<comment type="caution">
    <text evidence="4">The sequence shown here is derived from an EMBL/GenBank/DDBJ whole genome shotgun (WGS) entry which is preliminary data.</text>
</comment>
<feature type="active site" description="Proton donor" evidence="2">
    <location>
        <position position="42"/>
    </location>
</feature>
<dbReference type="SUPFAM" id="SSF55144">
    <property type="entry name" value="LigT-like"/>
    <property type="match status" value="1"/>
</dbReference>
<reference evidence="4 5" key="1">
    <citation type="submission" date="2022-01" db="EMBL/GenBank/DDBJ databases">
        <title>Whole genome-based taxonomy of the Shewanellaceae.</title>
        <authorList>
            <person name="Martin-Rodriguez A.J."/>
        </authorList>
    </citation>
    <scope>NUCLEOTIDE SEQUENCE [LARGE SCALE GENOMIC DNA]</scope>
    <source>
        <strain evidence="4 5">DSM 17177</strain>
    </source>
</reference>
<evidence type="ECO:0000256" key="2">
    <source>
        <dbReference type="HAMAP-Rule" id="MF_01940"/>
    </source>
</evidence>
<sequence>MNSQNKRVFLGFSLTEQQAQMVSLIQSQLPDNVRLIPKANLHMTLAFLGGISPHQLTMLSQQITILKKPTFEVTLNELAYWKKPKICCLKGMTNDANLIQLANNTQLIAKNLNLHQSEYPYTPHMTLCRKAKLAMETLIQNITYQPLILRPNKLHLFESYSGEHGVEYPILKSWSLANRYPLDD</sequence>
<evidence type="ECO:0000313" key="5">
    <source>
        <dbReference type="Proteomes" id="UP001203423"/>
    </source>
</evidence>
<dbReference type="PANTHER" id="PTHR35561">
    <property type="entry name" value="RNA 2',3'-CYCLIC PHOSPHODIESTERASE"/>
    <property type="match status" value="1"/>
</dbReference>
<dbReference type="EC" id="3.1.4.58" evidence="2"/>
<accession>A0ABT0LDN1</accession>
<dbReference type="InterPro" id="IPR009097">
    <property type="entry name" value="Cyclic_Pdiesterase"/>
</dbReference>
<dbReference type="InterPro" id="IPR014051">
    <property type="entry name" value="Phosphoesterase_HXTX"/>
</dbReference>
<feature type="domain" description="Phosphoesterase HXTX" evidence="3">
    <location>
        <begin position="16"/>
        <end position="84"/>
    </location>
</feature>
<keyword evidence="5" id="KW-1185">Reference proteome</keyword>
<feature type="active site" description="Proton acceptor" evidence="2">
    <location>
        <position position="124"/>
    </location>
</feature>
<evidence type="ECO:0000259" key="3">
    <source>
        <dbReference type="Pfam" id="PF02834"/>
    </source>
</evidence>
<feature type="short sequence motif" description="HXTX 2" evidence="2">
    <location>
        <begin position="124"/>
        <end position="127"/>
    </location>
</feature>
<comment type="function">
    <text evidence="2">Hydrolyzes RNA 2',3'-cyclic phosphodiester to an RNA 2'-phosphomonoester.</text>
</comment>
<feature type="short sequence motif" description="HXTX 1" evidence="2">
    <location>
        <begin position="42"/>
        <end position="45"/>
    </location>
</feature>
<dbReference type="PANTHER" id="PTHR35561:SF1">
    <property type="entry name" value="RNA 2',3'-CYCLIC PHOSPHODIESTERASE"/>
    <property type="match status" value="1"/>
</dbReference>
<comment type="catalytic activity">
    <reaction evidence="2">
        <text>a 3'-end 2',3'-cyclophospho-ribonucleotide-RNA + H2O = a 3'-end 2'-phospho-ribonucleotide-RNA + H(+)</text>
        <dbReference type="Rhea" id="RHEA:11828"/>
        <dbReference type="Rhea" id="RHEA-COMP:10464"/>
        <dbReference type="Rhea" id="RHEA-COMP:17353"/>
        <dbReference type="ChEBI" id="CHEBI:15377"/>
        <dbReference type="ChEBI" id="CHEBI:15378"/>
        <dbReference type="ChEBI" id="CHEBI:83064"/>
        <dbReference type="ChEBI" id="CHEBI:173113"/>
        <dbReference type="EC" id="3.1.4.58"/>
    </reaction>
</comment>
<dbReference type="Pfam" id="PF02834">
    <property type="entry name" value="LigT_PEase"/>
    <property type="match status" value="1"/>
</dbReference>
<dbReference type="EMBL" id="JAKIKS010000062">
    <property type="protein sequence ID" value="MCL1125807.1"/>
    <property type="molecule type" value="Genomic_DNA"/>
</dbReference>
<evidence type="ECO:0000256" key="1">
    <source>
        <dbReference type="ARBA" id="ARBA00022801"/>
    </source>
</evidence>
<keyword evidence="1 2" id="KW-0378">Hydrolase</keyword>
<comment type="similarity">
    <text evidence="2">Belongs to the 2H phosphoesterase superfamily. ThpR family.</text>
</comment>
<gene>
    <name evidence="4" type="primary">thpR</name>
    <name evidence="4" type="ORF">L2764_15340</name>
</gene>
<evidence type="ECO:0000313" key="4">
    <source>
        <dbReference type="EMBL" id="MCL1125807.1"/>
    </source>
</evidence>
<name>A0ABT0LDN1_9GAMM</name>
<dbReference type="InterPro" id="IPR004175">
    <property type="entry name" value="RNA_CPDase"/>
</dbReference>
<dbReference type="HAMAP" id="MF_01940">
    <property type="entry name" value="RNA_CPDase"/>
    <property type="match status" value="1"/>
</dbReference>
<organism evidence="4 5">
    <name type="scientific">Shewanella surugensis</name>
    <dbReference type="NCBI Taxonomy" id="212020"/>
    <lineage>
        <taxon>Bacteria</taxon>
        <taxon>Pseudomonadati</taxon>
        <taxon>Pseudomonadota</taxon>
        <taxon>Gammaproteobacteria</taxon>
        <taxon>Alteromonadales</taxon>
        <taxon>Shewanellaceae</taxon>
        <taxon>Shewanella</taxon>
    </lineage>
</organism>
<dbReference type="Gene3D" id="3.90.1140.10">
    <property type="entry name" value="Cyclic phosphodiesterase"/>
    <property type="match status" value="1"/>
</dbReference>
<proteinExistence type="inferred from homology"/>
<protein>
    <recommendedName>
        <fullName evidence="2">RNA 2',3'-cyclic phosphodiesterase</fullName>
        <shortName evidence="2">RNA 2',3'-CPDase</shortName>
        <ecNumber evidence="2">3.1.4.58</ecNumber>
    </recommendedName>
</protein>
<dbReference type="RefSeq" id="WP_248941141.1">
    <property type="nucleotide sequence ID" value="NZ_JAKIKS010000062.1"/>
</dbReference>
<dbReference type="Proteomes" id="UP001203423">
    <property type="component" value="Unassembled WGS sequence"/>
</dbReference>
<dbReference type="NCBIfam" id="TIGR02258">
    <property type="entry name" value="2_5_ligase"/>
    <property type="match status" value="1"/>
</dbReference>